<feature type="transmembrane region" description="Helical" evidence="6">
    <location>
        <begin position="211"/>
        <end position="233"/>
    </location>
</feature>
<evidence type="ECO:0000313" key="7">
    <source>
        <dbReference type="EMBL" id="APW64281.1"/>
    </source>
</evidence>
<keyword evidence="4 6" id="KW-1133">Transmembrane helix</keyword>
<dbReference type="GO" id="GO:0055085">
    <property type="term" value="P:transmembrane transport"/>
    <property type="evidence" value="ECO:0007669"/>
    <property type="project" value="TreeGrafter"/>
</dbReference>
<dbReference type="KEGG" id="pbor:BSF38_10068"/>
<sequence>MNLDANSIRLMRALVIGGLIIFAMSVAADVFKPVALAVLLTFLLAPMTAKLEHLGLPRVLSVALVLILMLAVIGGIVYVVGGQFASLAEHIPDYQEKIRAKLTRLKPSGGSAFDRVYDAVSNFEASNRSEEEIKATPVRIVSGNDILGTLHAFLGPFESIVAMGGIVLLLVVFLLFERDDIGDRIIQLVGWGRIGVTTKTLAQIGSGLSSYLTALSLVNAGFGLVIGLGLWAIGLPSPALWGFLAAMFRFIPYVGTVLSFSFPALISVAHFPGWTQLALVFALFATVELVVNGVEPLLYGKSTGISPIGLLIAAMFWTWLWGGLGLLLANALTVCLAVAGRSIPGLGFLGALLSHDVAVADDLRWYQRVLNRDQDGSLTLLEEALKTRSFEEVCDQIVIPTLSRADHDRAHEFIESRDVAFIWRLVREWLDDVADNDDVVLTTPTPSTTAAAAQVDPLQTPVPIDAEEHPFVGIATGGGADSLVLRMLNMVLKPSGVRITIMSAGGSSLQLSEKIARLEPGMILISHLPPEGLTRARYLTRRIRARHDDVPVVFGYWDLSAEPSRIIDQLRPATANRIVVSVASARAVILNRAAPPVLAGSTPG</sequence>
<evidence type="ECO:0000256" key="4">
    <source>
        <dbReference type="ARBA" id="ARBA00022989"/>
    </source>
</evidence>
<feature type="transmembrane region" description="Helical" evidence="6">
    <location>
        <begin position="239"/>
        <end position="265"/>
    </location>
</feature>
<dbReference type="GO" id="GO:0016020">
    <property type="term" value="C:membrane"/>
    <property type="evidence" value="ECO:0007669"/>
    <property type="project" value="UniProtKB-SubCell"/>
</dbReference>
<evidence type="ECO:0000256" key="2">
    <source>
        <dbReference type="ARBA" id="ARBA00009773"/>
    </source>
</evidence>
<evidence type="ECO:0000256" key="5">
    <source>
        <dbReference type="ARBA" id="ARBA00023136"/>
    </source>
</evidence>
<gene>
    <name evidence="7" type="ORF">BSF38_10068</name>
</gene>
<dbReference type="PANTHER" id="PTHR21716:SF16">
    <property type="entry name" value="BLL1467 PROTEIN"/>
    <property type="match status" value="1"/>
</dbReference>
<proteinExistence type="inferred from homology"/>
<feature type="transmembrane region" description="Helical" evidence="6">
    <location>
        <begin position="12"/>
        <end position="28"/>
    </location>
</feature>
<dbReference type="PANTHER" id="PTHR21716">
    <property type="entry name" value="TRANSMEMBRANE PROTEIN"/>
    <property type="match status" value="1"/>
</dbReference>
<evidence type="ECO:0000256" key="3">
    <source>
        <dbReference type="ARBA" id="ARBA00022692"/>
    </source>
</evidence>
<organism evidence="7 8">
    <name type="scientific">Paludisphaera borealis</name>
    <dbReference type="NCBI Taxonomy" id="1387353"/>
    <lineage>
        <taxon>Bacteria</taxon>
        <taxon>Pseudomonadati</taxon>
        <taxon>Planctomycetota</taxon>
        <taxon>Planctomycetia</taxon>
        <taxon>Isosphaerales</taxon>
        <taxon>Isosphaeraceae</taxon>
        <taxon>Paludisphaera</taxon>
    </lineage>
</organism>
<evidence type="ECO:0000313" key="8">
    <source>
        <dbReference type="Proteomes" id="UP000186309"/>
    </source>
</evidence>
<feature type="transmembrane region" description="Helical" evidence="6">
    <location>
        <begin position="157"/>
        <end position="176"/>
    </location>
</feature>
<comment type="similarity">
    <text evidence="2">Belongs to the autoinducer-2 exporter (AI-2E) (TC 2.A.86) family.</text>
</comment>
<evidence type="ECO:0000256" key="6">
    <source>
        <dbReference type="SAM" id="Phobius"/>
    </source>
</evidence>
<dbReference type="Proteomes" id="UP000186309">
    <property type="component" value="Plasmid PALBO1"/>
</dbReference>
<dbReference type="RefSeq" id="WP_076351756.1">
    <property type="nucleotide sequence ID" value="NZ_CP019083.1"/>
</dbReference>
<keyword evidence="7" id="KW-0614">Plasmid</keyword>
<feature type="transmembrane region" description="Helical" evidence="6">
    <location>
        <begin position="277"/>
        <end position="299"/>
    </location>
</feature>
<keyword evidence="3 6" id="KW-0812">Transmembrane</keyword>
<name>A0A1U7CZE1_9BACT</name>
<protein>
    <recommendedName>
        <fullName evidence="9">AI-2 transport protein TqsA</fullName>
    </recommendedName>
</protein>
<comment type="subcellular location">
    <subcellularLocation>
        <location evidence="1">Membrane</location>
        <topology evidence="1">Multi-pass membrane protein</topology>
    </subcellularLocation>
</comment>
<dbReference type="EMBL" id="CP019083">
    <property type="protein sequence ID" value="APW64281.1"/>
    <property type="molecule type" value="Genomic_DNA"/>
</dbReference>
<dbReference type="Pfam" id="PF01594">
    <property type="entry name" value="AI-2E_transport"/>
    <property type="match status" value="1"/>
</dbReference>
<feature type="transmembrane region" description="Helical" evidence="6">
    <location>
        <begin position="59"/>
        <end position="80"/>
    </location>
</feature>
<reference evidence="7 8" key="1">
    <citation type="submission" date="2016-12" db="EMBL/GenBank/DDBJ databases">
        <title>Comparative genomics of four Isosphaeraceae planctomycetes: a common pool of plasmids and glycoside hydrolase genes.</title>
        <authorList>
            <person name="Ivanova A."/>
        </authorList>
    </citation>
    <scope>NUCLEOTIDE SEQUENCE [LARGE SCALE GENOMIC DNA]</scope>
    <source>
        <strain evidence="7 8">PX4</strain>
        <plasmid evidence="8">palbo1</plasmid>
    </source>
</reference>
<accession>A0A1U7CZE1</accession>
<geneLocation type="plasmid" evidence="8">
    <name>palbo1</name>
</geneLocation>
<evidence type="ECO:0000256" key="1">
    <source>
        <dbReference type="ARBA" id="ARBA00004141"/>
    </source>
</evidence>
<dbReference type="InterPro" id="IPR002549">
    <property type="entry name" value="AI-2E-like"/>
</dbReference>
<evidence type="ECO:0008006" key="9">
    <source>
        <dbReference type="Google" id="ProtNLM"/>
    </source>
</evidence>
<dbReference type="AlphaFoldDB" id="A0A1U7CZE1"/>
<keyword evidence="8" id="KW-1185">Reference proteome</keyword>
<keyword evidence="5 6" id="KW-0472">Membrane</keyword>